<sequence length="67" mass="7434">ADGRVLESSGCESSHQRSGDLRSDVTTHQCRMITQHWVPLVHLTTLLFKKETSGITLPASHATHPDR</sequence>
<proteinExistence type="predicted"/>
<evidence type="ECO:0000256" key="1">
    <source>
        <dbReference type="SAM" id="MobiDB-lite"/>
    </source>
</evidence>
<gene>
    <name evidence="2" type="primary">Nfu_g_1_018252</name>
</gene>
<reference evidence="2" key="1">
    <citation type="submission" date="2016-05" db="EMBL/GenBank/DDBJ databases">
        <authorList>
            <person name="Lavstsen T."/>
            <person name="Jespersen J.S."/>
        </authorList>
    </citation>
    <scope>NUCLEOTIDE SEQUENCE</scope>
    <source>
        <tissue evidence="2">Brain</tissue>
    </source>
</reference>
<reference evidence="2" key="2">
    <citation type="submission" date="2016-06" db="EMBL/GenBank/DDBJ databases">
        <title>The genome of a short-lived fish provides insights into sex chromosome evolution and the genetic control of aging.</title>
        <authorList>
            <person name="Reichwald K."/>
            <person name="Felder M."/>
            <person name="Petzold A."/>
            <person name="Koch P."/>
            <person name="Groth M."/>
            <person name="Platzer M."/>
        </authorList>
    </citation>
    <scope>NUCLEOTIDE SEQUENCE</scope>
    <source>
        <tissue evidence="2">Brain</tissue>
    </source>
</reference>
<feature type="non-terminal residue" evidence="2">
    <location>
        <position position="67"/>
    </location>
</feature>
<dbReference type="EMBL" id="HAEI01016769">
    <property type="protein sequence ID" value="SBS19238.1"/>
    <property type="molecule type" value="Transcribed_RNA"/>
</dbReference>
<name>A0A1A8SMU1_9TELE</name>
<evidence type="ECO:0000313" key="2">
    <source>
        <dbReference type="EMBL" id="SBS19238.1"/>
    </source>
</evidence>
<accession>A0A1A8SMU1</accession>
<feature type="compositionally biased region" description="Basic and acidic residues" evidence="1">
    <location>
        <begin position="14"/>
        <end position="25"/>
    </location>
</feature>
<protein>
    <submittedName>
        <fullName evidence="2">Uncharacterized protein</fullName>
    </submittedName>
</protein>
<dbReference type="AlphaFoldDB" id="A0A1A8SMU1"/>
<organism evidence="2">
    <name type="scientific">Nothobranchius rachovii</name>
    <name type="common">bluefin notho</name>
    <dbReference type="NCBI Taxonomy" id="451742"/>
    <lineage>
        <taxon>Eukaryota</taxon>
        <taxon>Metazoa</taxon>
        <taxon>Chordata</taxon>
        <taxon>Craniata</taxon>
        <taxon>Vertebrata</taxon>
        <taxon>Euteleostomi</taxon>
        <taxon>Actinopterygii</taxon>
        <taxon>Neopterygii</taxon>
        <taxon>Teleostei</taxon>
        <taxon>Neoteleostei</taxon>
        <taxon>Acanthomorphata</taxon>
        <taxon>Ovalentaria</taxon>
        <taxon>Atherinomorphae</taxon>
        <taxon>Cyprinodontiformes</taxon>
        <taxon>Nothobranchiidae</taxon>
        <taxon>Nothobranchius</taxon>
    </lineage>
</organism>
<feature type="region of interest" description="Disordered" evidence="1">
    <location>
        <begin position="1"/>
        <end position="25"/>
    </location>
</feature>
<feature type="non-terminal residue" evidence="2">
    <location>
        <position position="1"/>
    </location>
</feature>